<protein>
    <submittedName>
        <fullName evidence="12">D-alanyl-D-alanine carboxypeptidase</fullName>
    </submittedName>
</protein>
<feature type="signal peptide" evidence="10">
    <location>
        <begin position="1"/>
        <end position="23"/>
    </location>
</feature>
<evidence type="ECO:0000313" key="13">
    <source>
        <dbReference type="Proteomes" id="UP000643405"/>
    </source>
</evidence>
<dbReference type="PROSITE" id="PS51724">
    <property type="entry name" value="SPOR"/>
    <property type="match status" value="1"/>
</dbReference>
<dbReference type="PANTHER" id="PTHR21581:SF6">
    <property type="entry name" value="TRAFFICKING PROTEIN PARTICLE COMPLEX SUBUNIT 12"/>
    <property type="match status" value="1"/>
</dbReference>
<dbReference type="SUPFAM" id="SSF56601">
    <property type="entry name" value="beta-lactamase/transpeptidase-like"/>
    <property type="match status" value="1"/>
</dbReference>
<dbReference type="InterPro" id="IPR007730">
    <property type="entry name" value="SPOR-like_dom"/>
</dbReference>
<dbReference type="InterPro" id="IPR001967">
    <property type="entry name" value="Peptidase_S11_N"/>
</dbReference>
<dbReference type="GO" id="GO:0009002">
    <property type="term" value="F:serine-type D-Ala-D-Ala carboxypeptidase activity"/>
    <property type="evidence" value="ECO:0007669"/>
    <property type="project" value="InterPro"/>
</dbReference>
<gene>
    <name evidence="12" type="ORF">ICI42_16820</name>
</gene>
<comment type="similarity">
    <text evidence="1 9">Belongs to the peptidase S11 family.</text>
</comment>
<keyword evidence="13" id="KW-1185">Reference proteome</keyword>
<keyword evidence="2 10" id="KW-0732">Signal</keyword>
<name>A0A8J6PXT3_9HYPH</name>
<dbReference type="PRINTS" id="PR00725">
    <property type="entry name" value="DADACBPTASE1"/>
</dbReference>
<evidence type="ECO:0000256" key="2">
    <source>
        <dbReference type="ARBA" id="ARBA00022729"/>
    </source>
</evidence>
<reference evidence="12" key="1">
    <citation type="submission" date="2020-09" db="EMBL/GenBank/DDBJ databases">
        <title>Genome seq and assembly of Tianweitania sp.</title>
        <authorList>
            <person name="Chhetri G."/>
        </authorList>
    </citation>
    <scope>NUCLEOTIDE SEQUENCE</scope>
    <source>
        <strain evidence="12">Rool2</strain>
    </source>
</reference>
<feature type="binding site" evidence="8">
    <location>
        <position position="226"/>
    </location>
    <ligand>
        <name>substrate</name>
    </ligand>
</feature>
<proteinExistence type="inferred from homology"/>
<dbReference type="Pfam" id="PF05036">
    <property type="entry name" value="SPOR"/>
    <property type="match status" value="1"/>
</dbReference>
<dbReference type="GO" id="GO:0042834">
    <property type="term" value="F:peptidoglycan binding"/>
    <property type="evidence" value="ECO:0007669"/>
    <property type="project" value="InterPro"/>
</dbReference>
<organism evidence="12 13">
    <name type="scientific">Oryzicola mucosus</name>
    <dbReference type="NCBI Taxonomy" id="2767425"/>
    <lineage>
        <taxon>Bacteria</taxon>
        <taxon>Pseudomonadati</taxon>
        <taxon>Pseudomonadota</taxon>
        <taxon>Alphaproteobacteria</taxon>
        <taxon>Hyphomicrobiales</taxon>
        <taxon>Phyllobacteriaceae</taxon>
        <taxon>Oryzicola</taxon>
    </lineage>
</organism>
<evidence type="ECO:0000256" key="5">
    <source>
        <dbReference type="ARBA" id="ARBA00022984"/>
    </source>
</evidence>
<dbReference type="EMBL" id="JACVVX010000005">
    <property type="protein sequence ID" value="MBD0416318.1"/>
    <property type="molecule type" value="Genomic_DNA"/>
</dbReference>
<keyword evidence="4" id="KW-0133">Cell shape</keyword>
<keyword evidence="3" id="KW-0378">Hydrolase</keyword>
<keyword evidence="12" id="KW-0121">Carboxypeptidase</keyword>
<comment type="caution">
    <text evidence="12">The sequence shown here is derived from an EMBL/GenBank/DDBJ whole genome shotgun (WGS) entry which is preliminary data.</text>
</comment>
<keyword evidence="5" id="KW-0573">Peptidoglycan synthesis</keyword>
<sequence>MSKTTIKSGFFSFRSLAIVVATAVGVCAPAAAWANSKYAAIVIDARTGQTLYSSSADEARFPASLTKMMTLYLTFEALAAGKINKSSPVTYSAKAAAESPTKLGVRAGGSVSVETAILSLVTRSANDSATALGEMLAGSEQNFARAMTAKARSLGMAGTVFQNAHGLPNPAQKTTARDMAKLGIALREHFPQYYAYFSTRSFKYGKQTIPNHNRLLGRVKGVDGIKTGYTRASGFNLVSSVSEGNRRIVAVVMGGTSGAARDNQMADLIAAYLPKASTSGGGALIARSGAGTATAAIASVMLPHRNVPTPDSRPGSVEAVLAQAPMPVAPVRRPAKSVPTAEAVIQAYAAPVSEESVDPVSTGSIPTGWSVQVASSPSAAEAQALLDATNRQASAVLASAAGYTVPFVKDGVTYYRARFGGFSSKDAAWNACTALKKQKIACYATQQ</sequence>
<evidence type="ECO:0000313" key="12">
    <source>
        <dbReference type="EMBL" id="MBD0416318.1"/>
    </source>
</evidence>
<keyword evidence="12" id="KW-0645">Protease</keyword>
<dbReference type="RefSeq" id="WP_188165749.1">
    <property type="nucleotide sequence ID" value="NZ_JACVVX010000005.1"/>
</dbReference>
<evidence type="ECO:0000256" key="7">
    <source>
        <dbReference type="PIRSR" id="PIRSR618044-1"/>
    </source>
</evidence>
<evidence type="ECO:0000256" key="3">
    <source>
        <dbReference type="ARBA" id="ARBA00022801"/>
    </source>
</evidence>
<dbReference type="SUPFAM" id="SSF110997">
    <property type="entry name" value="Sporulation related repeat"/>
    <property type="match status" value="1"/>
</dbReference>
<dbReference type="GO" id="GO:0008360">
    <property type="term" value="P:regulation of cell shape"/>
    <property type="evidence" value="ECO:0007669"/>
    <property type="project" value="UniProtKB-KW"/>
</dbReference>
<evidence type="ECO:0000256" key="6">
    <source>
        <dbReference type="ARBA" id="ARBA00023316"/>
    </source>
</evidence>
<keyword evidence="6" id="KW-0961">Cell wall biogenesis/degradation</keyword>
<evidence type="ECO:0000259" key="11">
    <source>
        <dbReference type="PROSITE" id="PS51724"/>
    </source>
</evidence>
<feature type="active site" description="Acyl-ester intermediate" evidence="7">
    <location>
        <position position="64"/>
    </location>
</feature>
<feature type="active site" description="Proton acceptor" evidence="7">
    <location>
        <position position="67"/>
    </location>
</feature>
<dbReference type="PANTHER" id="PTHR21581">
    <property type="entry name" value="D-ALANYL-D-ALANINE CARBOXYPEPTIDASE"/>
    <property type="match status" value="1"/>
</dbReference>
<dbReference type="Proteomes" id="UP000643405">
    <property type="component" value="Unassembled WGS sequence"/>
</dbReference>
<evidence type="ECO:0000256" key="8">
    <source>
        <dbReference type="PIRSR" id="PIRSR618044-2"/>
    </source>
</evidence>
<dbReference type="GO" id="GO:0009252">
    <property type="term" value="P:peptidoglycan biosynthetic process"/>
    <property type="evidence" value="ECO:0007669"/>
    <property type="project" value="UniProtKB-KW"/>
</dbReference>
<dbReference type="InterPro" id="IPR036680">
    <property type="entry name" value="SPOR-like_sf"/>
</dbReference>
<feature type="chain" id="PRO_5035315095" evidence="10">
    <location>
        <begin position="24"/>
        <end position="447"/>
    </location>
</feature>
<feature type="domain" description="SPOR" evidence="11">
    <location>
        <begin position="363"/>
        <end position="447"/>
    </location>
</feature>
<feature type="active site" evidence="7">
    <location>
        <position position="124"/>
    </location>
</feature>
<dbReference type="InterPro" id="IPR012338">
    <property type="entry name" value="Beta-lactam/transpept-like"/>
</dbReference>
<evidence type="ECO:0000256" key="1">
    <source>
        <dbReference type="ARBA" id="ARBA00007164"/>
    </source>
</evidence>
<accession>A0A8J6PXT3</accession>
<dbReference type="AlphaFoldDB" id="A0A8J6PXT3"/>
<evidence type="ECO:0000256" key="4">
    <source>
        <dbReference type="ARBA" id="ARBA00022960"/>
    </source>
</evidence>
<dbReference type="InterPro" id="IPR018044">
    <property type="entry name" value="Peptidase_S11"/>
</dbReference>
<dbReference type="GO" id="GO:0006508">
    <property type="term" value="P:proteolysis"/>
    <property type="evidence" value="ECO:0007669"/>
    <property type="project" value="InterPro"/>
</dbReference>
<evidence type="ECO:0000256" key="9">
    <source>
        <dbReference type="RuleBase" id="RU004016"/>
    </source>
</evidence>
<dbReference type="GO" id="GO:0071555">
    <property type="term" value="P:cell wall organization"/>
    <property type="evidence" value="ECO:0007669"/>
    <property type="project" value="UniProtKB-KW"/>
</dbReference>
<dbReference type="Gene3D" id="3.40.710.10">
    <property type="entry name" value="DD-peptidase/beta-lactamase superfamily"/>
    <property type="match status" value="1"/>
</dbReference>
<evidence type="ECO:0000256" key="10">
    <source>
        <dbReference type="SAM" id="SignalP"/>
    </source>
</evidence>
<dbReference type="Gene3D" id="3.30.70.1070">
    <property type="entry name" value="Sporulation related repeat"/>
    <property type="match status" value="1"/>
</dbReference>
<dbReference type="Pfam" id="PF00768">
    <property type="entry name" value="Peptidase_S11"/>
    <property type="match status" value="1"/>
</dbReference>